<proteinExistence type="predicted"/>
<keyword evidence="9" id="KW-1133">Transmembrane helix</keyword>
<evidence type="ECO:0000256" key="5">
    <source>
        <dbReference type="ARBA" id="ARBA00022741"/>
    </source>
</evidence>
<keyword evidence="7" id="KW-0067">ATP-binding</keyword>
<feature type="transmembrane region" description="Helical" evidence="9">
    <location>
        <begin position="12"/>
        <end position="36"/>
    </location>
</feature>
<dbReference type="Gene3D" id="1.10.287.130">
    <property type="match status" value="1"/>
</dbReference>
<name>A0A975BIY0_9BACT</name>
<dbReference type="InterPro" id="IPR005467">
    <property type="entry name" value="His_kinase_dom"/>
</dbReference>
<keyword evidence="3" id="KW-0597">Phosphoprotein</keyword>
<keyword evidence="4" id="KW-0808">Transferase</keyword>
<dbReference type="PANTHER" id="PTHR43065:SF46">
    <property type="entry name" value="C4-DICARBOXYLATE TRANSPORT SENSOR PROTEIN DCTB"/>
    <property type="match status" value="1"/>
</dbReference>
<keyword evidence="5" id="KW-0547">Nucleotide-binding</keyword>
<dbReference type="InterPro" id="IPR036890">
    <property type="entry name" value="HATPase_C_sf"/>
</dbReference>
<evidence type="ECO:0000256" key="2">
    <source>
        <dbReference type="ARBA" id="ARBA00012438"/>
    </source>
</evidence>
<dbReference type="EMBL" id="CP061800">
    <property type="protein sequence ID" value="QTA85974.1"/>
    <property type="molecule type" value="Genomic_DNA"/>
</dbReference>
<dbReference type="Proteomes" id="UP000663722">
    <property type="component" value="Chromosome"/>
</dbReference>
<accession>A0A975BIY0</accession>
<dbReference type="RefSeq" id="WP_207681813.1">
    <property type="nucleotide sequence ID" value="NZ_CP061800.1"/>
</dbReference>
<reference evidence="11" key="1">
    <citation type="journal article" date="2021" name="Microb. Physiol.">
        <title>Proteogenomic Insights into the Physiology of Marine, Sulfate-Reducing, Filamentous Desulfonema limicola and Desulfonema magnum.</title>
        <authorList>
            <person name="Schnaars V."/>
            <person name="Wohlbrand L."/>
            <person name="Scheve S."/>
            <person name="Hinrichs C."/>
            <person name="Reinhardt R."/>
            <person name="Rabus R."/>
        </authorList>
    </citation>
    <scope>NUCLEOTIDE SEQUENCE</scope>
    <source>
        <strain evidence="11">4be13</strain>
    </source>
</reference>
<dbReference type="AlphaFoldDB" id="A0A975BIY0"/>
<evidence type="ECO:0000256" key="8">
    <source>
        <dbReference type="ARBA" id="ARBA00023012"/>
    </source>
</evidence>
<evidence type="ECO:0000256" key="9">
    <source>
        <dbReference type="SAM" id="Phobius"/>
    </source>
</evidence>
<dbReference type="KEGG" id="dmm:dnm_019910"/>
<evidence type="ECO:0000259" key="10">
    <source>
        <dbReference type="PROSITE" id="PS50109"/>
    </source>
</evidence>
<dbReference type="SMART" id="SM00388">
    <property type="entry name" value="HisKA"/>
    <property type="match status" value="1"/>
</dbReference>
<dbReference type="SUPFAM" id="SSF55874">
    <property type="entry name" value="ATPase domain of HSP90 chaperone/DNA topoisomerase II/histidine kinase"/>
    <property type="match status" value="1"/>
</dbReference>
<keyword evidence="6 11" id="KW-0418">Kinase</keyword>
<dbReference type="PRINTS" id="PR00344">
    <property type="entry name" value="BCTRLSENSOR"/>
</dbReference>
<dbReference type="Pfam" id="PF02518">
    <property type="entry name" value="HATPase_c"/>
    <property type="match status" value="1"/>
</dbReference>
<dbReference type="InterPro" id="IPR003594">
    <property type="entry name" value="HATPase_dom"/>
</dbReference>
<dbReference type="GO" id="GO:0000155">
    <property type="term" value="F:phosphorelay sensor kinase activity"/>
    <property type="evidence" value="ECO:0007669"/>
    <property type="project" value="InterPro"/>
</dbReference>
<dbReference type="PROSITE" id="PS50109">
    <property type="entry name" value="HIS_KIN"/>
    <property type="match status" value="1"/>
</dbReference>
<feature type="transmembrane region" description="Helical" evidence="9">
    <location>
        <begin position="169"/>
        <end position="193"/>
    </location>
</feature>
<protein>
    <recommendedName>
        <fullName evidence="2">histidine kinase</fullName>
        <ecNumber evidence="2">2.7.13.3</ecNumber>
    </recommendedName>
</protein>
<evidence type="ECO:0000256" key="6">
    <source>
        <dbReference type="ARBA" id="ARBA00022777"/>
    </source>
</evidence>
<evidence type="ECO:0000256" key="4">
    <source>
        <dbReference type="ARBA" id="ARBA00022679"/>
    </source>
</evidence>
<sequence>MKKGGQKRNADIFRTWITLMFLLLAAGLEGLMAVYWTEVLEPQLMTKAEVTARALAQSHVHAIVDALTEESRDSKQIIKDMDNAINRILLLTDPDTDSPFILGVETEWDYSVVNVSEGALDLKRGMVTGTDYFVSEIPLYSKFTKELLGIARLHNSPEFFRHFKADVRFMFFVGAGVGLALLMLTWGVVFNLLTRVRQAEKKLQEKQAQIIHTGRLTAMGEMATGIAHEINQPLAIIRIAADGLNAYFKRKGMEGMEVKAARKIIEQVKRAAAIIDNMRSFARAGSDISEVVNLSDPINRALSFFKEQFRIHEILLTVSLSENLPGVKVNPQKFEQIVVNFLSNARYAVEKKGENAGQDYQKAVAVRLFHDSEKDAVVFEVEDNGIGMNTEVSERCMEPFYTTKGVGEGTGLGLSIIHGIVREFKMDIEADSIEGKGSTFRVRIQTTESREINLPRL</sequence>
<dbReference type="EC" id="2.7.13.3" evidence="2"/>
<evidence type="ECO:0000313" key="11">
    <source>
        <dbReference type="EMBL" id="QTA85974.1"/>
    </source>
</evidence>
<comment type="catalytic activity">
    <reaction evidence="1">
        <text>ATP + protein L-histidine = ADP + protein N-phospho-L-histidine.</text>
        <dbReference type="EC" id="2.7.13.3"/>
    </reaction>
</comment>
<dbReference type="Gene3D" id="3.30.565.10">
    <property type="entry name" value="Histidine kinase-like ATPase, C-terminal domain"/>
    <property type="match status" value="1"/>
</dbReference>
<dbReference type="PANTHER" id="PTHR43065">
    <property type="entry name" value="SENSOR HISTIDINE KINASE"/>
    <property type="match status" value="1"/>
</dbReference>
<gene>
    <name evidence="11" type="ORF">dnm_019910</name>
</gene>
<evidence type="ECO:0000256" key="7">
    <source>
        <dbReference type="ARBA" id="ARBA00022840"/>
    </source>
</evidence>
<evidence type="ECO:0000256" key="3">
    <source>
        <dbReference type="ARBA" id="ARBA00022553"/>
    </source>
</evidence>
<evidence type="ECO:0000256" key="1">
    <source>
        <dbReference type="ARBA" id="ARBA00000085"/>
    </source>
</evidence>
<evidence type="ECO:0000313" key="12">
    <source>
        <dbReference type="Proteomes" id="UP000663722"/>
    </source>
</evidence>
<feature type="domain" description="Histidine kinase" evidence="10">
    <location>
        <begin position="225"/>
        <end position="448"/>
    </location>
</feature>
<keyword evidence="8" id="KW-0902">Two-component regulatory system</keyword>
<keyword evidence="9" id="KW-0472">Membrane</keyword>
<dbReference type="CDD" id="cd00082">
    <property type="entry name" value="HisKA"/>
    <property type="match status" value="1"/>
</dbReference>
<dbReference type="InterPro" id="IPR003661">
    <property type="entry name" value="HisK_dim/P_dom"/>
</dbReference>
<organism evidence="11 12">
    <name type="scientific">Desulfonema magnum</name>
    <dbReference type="NCBI Taxonomy" id="45655"/>
    <lineage>
        <taxon>Bacteria</taxon>
        <taxon>Pseudomonadati</taxon>
        <taxon>Thermodesulfobacteriota</taxon>
        <taxon>Desulfobacteria</taxon>
        <taxon>Desulfobacterales</taxon>
        <taxon>Desulfococcaceae</taxon>
        <taxon>Desulfonema</taxon>
    </lineage>
</organism>
<dbReference type="GO" id="GO:0005524">
    <property type="term" value="F:ATP binding"/>
    <property type="evidence" value="ECO:0007669"/>
    <property type="project" value="UniProtKB-KW"/>
</dbReference>
<keyword evidence="12" id="KW-1185">Reference proteome</keyword>
<dbReference type="Pfam" id="PF00512">
    <property type="entry name" value="HisKA"/>
    <property type="match status" value="1"/>
</dbReference>
<keyword evidence="9" id="KW-0812">Transmembrane</keyword>
<dbReference type="InterPro" id="IPR004358">
    <property type="entry name" value="Sig_transdc_His_kin-like_C"/>
</dbReference>
<dbReference type="InterPro" id="IPR036097">
    <property type="entry name" value="HisK_dim/P_sf"/>
</dbReference>
<dbReference type="SMART" id="SM00387">
    <property type="entry name" value="HATPase_c"/>
    <property type="match status" value="1"/>
</dbReference>
<dbReference type="SUPFAM" id="SSF47384">
    <property type="entry name" value="Homodimeric domain of signal transducing histidine kinase"/>
    <property type="match status" value="1"/>
</dbReference>